<feature type="signal peptide" evidence="1">
    <location>
        <begin position="1"/>
        <end position="18"/>
    </location>
</feature>
<dbReference type="InterPro" id="IPR011048">
    <property type="entry name" value="Haem_d1_sf"/>
</dbReference>
<organism evidence="2 3">
    <name type="scientific">Mycena belliarum</name>
    <dbReference type="NCBI Taxonomy" id="1033014"/>
    <lineage>
        <taxon>Eukaryota</taxon>
        <taxon>Fungi</taxon>
        <taxon>Dikarya</taxon>
        <taxon>Basidiomycota</taxon>
        <taxon>Agaricomycotina</taxon>
        <taxon>Agaricomycetes</taxon>
        <taxon>Agaricomycetidae</taxon>
        <taxon>Agaricales</taxon>
        <taxon>Marasmiineae</taxon>
        <taxon>Mycenaceae</taxon>
        <taxon>Mycena</taxon>
    </lineage>
</organism>
<comment type="caution">
    <text evidence="2">The sequence shown here is derived from an EMBL/GenBank/DDBJ whole genome shotgun (WGS) entry which is preliminary data.</text>
</comment>
<feature type="chain" id="PRO_5042244561" evidence="1">
    <location>
        <begin position="19"/>
        <end position="419"/>
    </location>
</feature>
<evidence type="ECO:0000256" key="1">
    <source>
        <dbReference type="SAM" id="SignalP"/>
    </source>
</evidence>
<name>A0AAD6UFJ2_9AGAR</name>
<evidence type="ECO:0000313" key="3">
    <source>
        <dbReference type="Proteomes" id="UP001222325"/>
    </source>
</evidence>
<dbReference type="EMBL" id="JARJCN010000010">
    <property type="protein sequence ID" value="KAJ7097198.1"/>
    <property type="molecule type" value="Genomic_DNA"/>
</dbReference>
<proteinExistence type="predicted"/>
<keyword evidence="1" id="KW-0732">Signal</keyword>
<dbReference type="InterPro" id="IPR015943">
    <property type="entry name" value="WD40/YVTN_repeat-like_dom_sf"/>
</dbReference>
<sequence length="419" mass="43576">MHYINLALALSAAALTSAVPSNAKQNPICSGTDKNRPGLTAGGPGGLYWMSNEPNGNFLFTANIDADGKVLFGDAVYAGGNGAHMGPDKSKPNGLASQGSLKVIRDKAVVVNAGSDTAAVFQIDFQNPAFVRMIGTPISTMGNFPVSATISNTNGNVCVLNAGKNNGVSCYTVDLRKGLVPIPNSVRSLNLKLTTPPENPDNTPSQILFADDGKRLFASVKGSKDAAGFVAAWTVNADGSLSDDFVKNTPDGGQNPASLTVVRGADALMNTDIGRGINILDFGNGSTKAEKTQDLAIGGSAHTAWGEFSDATRNYYISDSDTDLYTEININPKTLEVKGVKQYPQKKGSFPIDQEVALLDGKDTSYLLSPGTMTIEVLALTAPGAAQQKDAFDMAKAAKAVGATLSAANVQGIQAFFTG</sequence>
<keyword evidence="3" id="KW-1185">Reference proteome</keyword>
<dbReference type="Proteomes" id="UP001222325">
    <property type="component" value="Unassembled WGS sequence"/>
</dbReference>
<dbReference type="Gene3D" id="2.130.10.10">
    <property type="entry name" value="YVTN repeat-like/Quinoprotein amine dehydrogenase"/>
    <property type="match status" value="1"/>
</dbReference>
<dbReference type="SUPFAM" id="SSF51004">
    <property type="entry name" value="C-terminal (heme d1) domain of cytochrome cd1-nitrite reductase"/>
    <property type="match status" value="1"/>
</dbReference>
<evidence type="ECO:0000313" key="2">
    <source>
        <dbReference type="EMBL" id="KAJ7097198.1"/>
    </source>
</evidence>
<accession>A0AAD6UFJ2</accession>
<protein>
    <submittedName>
        <fullName evidence="2">Uncharacterized protein</fullName>
    </submittedName>
</protein>
<gene>
    <name evidence="2" type="ORF">B0H15DRAFT_902565</name>
</gene>
<reference evidence="2" key="1">
    <citation type="submission" date="2023-03" db="EMBL/GenBank/DDBJ databases">
        <title>Massive genome expansion in bonnet fungi (Mycena s.s.) driven by repeated elements and novel gene families across ecological guilds.</title>
        <authorList>
            <consortium name="Lawrence Berkeley National Laboratory"/>
            <person name="Harder C.B."/>
            <person name="Miyauchi S."/>
            <person name="Viragh M."/>
            <person name="Kuo A."/>
            <person name="Thoen E."/>
            <person name="Andreopoulos B."/>
            <person name="Lu D."/>
            <person name="Skrede I."/>
            <person name="Drula E."/>
            <person name="Henrissat B."/>
            <person name="Morin E."/>
            <person name="Kohler A."/>
            <person name="Barry K."/>
            <person name="LaButti K."/>
            <person name="Morin E."/>
            <person name="Salamov A."/>
            <person name="Lipzen A."/>
            <person name="Mereny Z."/>
            <person name="Hegedus B."/>
            <person name="Baldrian P."/>
            <person name="Stursova M."/>
            <person name="Weitz H."/>
            <person name="Taylor A."/>
            <person name="Grigoriev I.V."/>
            <person name="Nagy L.G."/>
            <person name="Martin F."/>
            <person name="Kauserud H."/>
        </authorList>
    </citation>
    <scope>NUCLEOTIDE SEQUENCE</scope>
    <source>
        <strain evidence="2">CBHHK173m</strain>
    </source>
</reference>
<dbReference type="AlphaFoldDB" id="A0AAD6UFJ2"/>